<accession>A0A0V1F5S0</accession>
<dbReference type="EMBL" id="JYDT01000261">
    <property type="protein sequence ID" value="KRY81122.1"/>
    <property type="molecule type" value="Genomic_DNA"/>
</dbReference>
<dbReference type="AlphaFoldDB" id="A0A0V1F5S0"/>
<proteinExistence type="predicted"/>
<keyword evidence="2" id="KW-1185">Reference proteome</keyword>
<organism evidence="1 2">
    <name type="scientific">Trichinella pseudospiralis</name>
    <name type="common">Parasitic roundworm</name>
    <dbReference type="NCBI Taxonomy" id="6337"/>
    <lineage>
        <taxon>Eukaryota</taxon>
        <taxon>Metazoa</taxon>
        <taxon>Ecdysozoa</taxon>
        <taxon>Nematoda</taxon>
        <taxon>Enoplea</taxon>
        <taxon>Dorylaimia</taxon>
        <taxon>Trichinellida</taxon>
        <taxon>Trichinellidae</taxon>
        <taxon>Trichinella</taxon>
    </lineage>
</organism>
<dbReference type="Proteomes" id="UP000054995">
    <property type="component" value="Unassembled WGS sequence"/>
</dbReference>
<reference evidence="1 2" key="1">
    <citation type="submission" date="2015-01" db="EMBL/GenBank/DDBJ databases">
        <title>Evolution of Trichinella species and genotypes.</title>
        <authorList>
            <person name="Korhonen P.K."/>
            <person name="Edoardo P."/>
            <person name="Giuseppe L.R."/>
            <person name="Gasser R.B."/>
        </authorList>
    </citation>
    <scope>NUCLEOTIDE SEQUENCE [LARGE SCALE GENOMIC DNA]</scope>
    <source>
        <strain evidence="1">ISS470</strain>
    </source>
</reference>
<sequence length="59" mass="6625">MKSGRLKGGIRYNCMQQLIAPSATCDSKAKDRTKLQVRCCHNAYKVGENRESALETVQH</sequence>
<name>A0A0V1F5S0_TRIPS</name>
<evidence type="ECO:0000313" key="1">
    <source>
        <dbReference type="EMBL" id="KRY81122.1"/>
    </source>
</evidence>
<evidence type="ECO:0000313" key="2">
    <source>
        <dbReference type="Proteomes" id="UP000054995"/>
    </source>
</evidence>
<protein>
    <submittedName>
        <fullName evidence="1">Uncharacterized protein</fullName>
    </submittedName>
</protein>
<gene>
    <name evidence="1" type="ORF">T4D_2689</name>
</gene>
<comment type="caution">
    <text evidence="1">The sequence shown here is derived from an EMBL/GenBank/DDBJ whole genome shotgun (WGS) entry which is preliminary data.</text>
</comment>